<dbReference type="Pfam" id="PF21663">
    <property type="entry name" value="WipA_Phos"/>
    <property type="match status" value="1"/>
</dbReference>
<gene>
    <name evidence="4" type="primary">wipA</name>
    <name evidence="4" type="ORF">Lste_0211</name>
</gene>
<evidence type="ECO:0000259" key="2">
    <source>
        <dbReference type="Pfam" id="PF21662"/>
    </source>
</evidence>
<dbReference type="InterPro" id="IPR048521">
    <property type="entry name" value="WipA_Phos"/>
</dbReference>
<dbReference type="PATRIC" id="fig|947033.5.peg.229"/>
<dbReference type="InterPro" id="IPR048526">
    <property type="entry name" value="WipA_N"/>
</dbReference>
<keyword evidence="5" id="KW-1185">Reference proteome</keyword>
<comment type="caution">
    <text evidence="4">The sequence shown here is derived from an EMBL/GenBank/DDBJ whole genome shotgun (WGS) entry which is preliminary data.</text>
</comment>
<protein>
    <submittedName>
        <fullName evidence="4">Substrate of the Dot/Icm secretion system</fullName>
    </submittedName>
</protein>
<evidence type="ECO:0000313" key="4">
    <source>
        <dbReference type="EMBL" id="KTD71445.1"/>
    </source>
</evidence>
<feature type="domain" description="WipA alpha-helical hairpin" evidence="2">
    <location>
        <begin position="59"/>
        <end position="163"/>
    </location>
</feature>
<keyword evidence="1" id="KW-0175">Coiled coil</keyword>
<dbReference type="GO" id="GO:0016791">
    <property type="term" value="F:phosphatase activity"/>
    <property type="evidence" value="ECO:0007669"/>
    <property type="project" value="InterPro"/>
</dbReference>
<evidence type="ECO:0000256" key="1">
    <source>
        <dbReference type="SAM" id="Coils"/>
    </source>
</evidence>
<dbReference type="AlphaFoldDB" id="A0A0W0ZQE2"/>
<reference evidence="4 5" key="1">
    <citation type="submission" date="2015-11" db="EMBL/GenBank/DDBJ databases">
        <title>Genomic analysis of 38 Legionella species identifies large and diverse effector repertoires.</title>
        <authorList>
            <person name="Burstein D."/>
            <person name="Amaro F."/>
            <person name="Zusman T."/>
            <person name="Lifshitz Z."/>
            <person name="Cohen O."/>
            <person name="Gilbert J.A."/>
            <person name="Pupko T."/>
            <person name="Shuman H.A."/>
            <person name="Segal G."/>
        </authorList>
    </citation>
    <scope>NUCLEOTIDE SEQUENCE [LARGE SCALE GENOMIC DNA]</scope>
    <source>
        <strain evidence="4 5">IMVS3376</strain>
    </source>
</reference>
<dbReference type="RefSeq" id="WP_058509230.1">
    <property type="nucleotide sequence ID" value="NZ_LNYY01000004.1"/>
</dbReference>
<dbReference type="Pfam" id="PF21662">
    <property type="entry name" value="WipA_N"/>
    <property type="match status" value="1"/>
</dbReference>
<sequence length="534" mass="61619">MTRRFISKNIDIYKYPNVLENNLGAITLGDLHGNPIKLIHILFRHQIIQFNHEVTNVEEAYQQFVTLYEQFGEILEEYFENHTLLQFAQIKIDNAKERIANLEQQLLAAVNAETQTQQNLSQLREQTLLKLQAAEEEHRKLKQKLAEPKEKLSHSVSQFNHFMSQIEVRDNQTLIRLIGDEIADRGNCDYFTVRILNLLRRNHCPLNILISNHGSEFIYAFEQFMAGHAFAPPGYIGDVQIPSFWGLKLLLEHDIINSEELTHLINETYKPTLKVLDYTLSEQGITLFSHAPIRFDSIQLMAASLGVPYDGSTAEALAATIEQINHQFQTYVENNSTHSLFHTDTIHDRTNMSEQERATWPLIYLFWNRWDAIKETESARPTTHNGYNITYVHGHDGFQSLLPHIYNLDTPCGKEPRKTENERIDKAFRFITENKNNAVDKTTSESYLRDVLRYKVFDSDEHDLAFNKQSKLNPIKKIQDNEINGSIKKLALLGKSILPAPTPFVALQEPTTKPCSRELILASEGQEERALFNF</sequence>
<accession>A0A0W0ZQE2</accession>
<dbReference type="EMBL" id="LNYY01000004">
    <property type="protein sequence ID" value="KTD71445.1"/>
    <property type="molecule type" value="Genomic_DNA"/>
</dbReference>
<name>A0A0W0ZQE2_9GAMM</name>
<feature type="domain" description="WipA-like phosphatase" evidence="3">
    <location>
        <begin position="174"/>
        <end position="414"/>
    </location>
</feature>
<feature type="coiled-coil region" evidence="1">
    <location>
        <begin position="85"/>
        <end position="151"/>
    </location>
</feature>
<dbReference type="OrthoDB" id="5654315at2"/>
<proteinExistence type="predicted"/>
<organism evidence="4 5">
    <name type="scientific">Legionella steelei</name>
    <dbReference type="NCBI Taxonomy" id="947033"/>
    <lineage>
        <taxon>Bacteria</taxon>
        <taxon>Pseudomonadati</taxon>
        <taxon>Pseudomonadota</taxon>
        <taxon>Gammaproteobacteria</taxon>
        <taxon>Legionellales</taxon>
        <taxon>Legionellaceae</taxon>
        <taxon>Legionella</taxon>
    </lineage>
</organism>
<dbReference type="STRING" id="947033.Lste_0211"/>
<evidence type="ECO:0000259" key="3">
    <source>
        <dbReference type="Pfam" id="PF21663"/>
    </source>
</evidence>
<dbReference type="NCBIfam" id="NF043030">
    <property type="entry name" value="T4SS_Wip"/>
    <property type="match status" value="1"/>
</dbReference>
<dbReference type="Proteomes" id="UP000054926">
    <property type="component" value="Unassembled WGS sequence"/>
</dbReference>
<evidence type="ECO:0000313" key="5">
    <source>
        <dbReference type="Proteomes" id="UP000054926"/>
    </source>
</evidence>